<evidence type="ECO:0000256" key="7">
    <source>
        <dbReference type="ARBA" id="ARBA00034754"/>
    </source>
</evidence>
<keyword evidence="4 11" id="KW-0548">Nucleotidyltransferase</keyword>
<gene>
    <name evidence="11" type="primary">holA</name>
    <name evidence="11" type="ORF">HHU12_21125</name>
</gene>
<comment type="caution">
    <text evidence="11">The sequence shown here is derived from an EMBL/GenBank/DDBJ whole genome shotgun (WGS) entry which is preliminary data.</text>
</comment>
<dbReference type="NCBIfam" id="TIGR01128">
    <property type="entry name" value="holA"/>
    <property type="match status" value="1"/>
</dbReference>
<dbReference type="Pfam" id="PF06144">
    <property type="entry name" value="DNA_pol3_delta"/>
    <property type="match status" value="1"/>
</dbReference>
<evidence type="ECO:0000256" key="8">
    <source>
        <dbReference type="ARBA" id="ARBA00049244"/>
    </source>
</evidence>
<comment type="similarity">
    <text evidence="7">Belongs to the DNA polymerase HolA subunit family.</text>
</comment>
<accession>A0A7X9RXH0</accession>
<keyword evidence="3 11" id="KW-0808">Transferase</keyword>
<dbReference type="PANTHER" id="PTHR34388">
    <property type="entry name" value="DNA POLYMERASE III SUBUNIT DELTA"/>
    <property type="match status" value="1"/>
</dbReference>
<organism evidence="11 12">
    <name type="scientific">Flammeovirga aprica JL-4</name>
    <dbReference type="NCBI Taxonomy" id="694437"/>
    <lineage>
        <taxon>Bacteria</taxon>
        <taxon>Pseudomonadati</taxon>
        <taxon>Bacteroidota</taxon>
        <taxon>Cytophagia</taxon>
        <taxon>Cytophagales</taxon>
        <taxon>Flammeovirgaceae</taxon>
        <taxon>Flammeovirga</taxon>
    </lineage>
</organism>
<dbReference type="InterPro" id="IPR048466">
    <property type="entry name" value="DNA_pol3_delta-like_C"/>
</dbReference>
<dbReference type="InterPro" id="IPR010372">
    <property type="entry name" value="DNA_pol3_delta_N"/>
</dbReference>
<keyword evidence="5" id="KW-0235">DNA replication</keyword>
<keyword evidence="6" id="KW-0239">DNA-directed DNA polymerase</keyword>
<evidence type="ECO:0000256" key="2">
    <source>
        <dbReference type="ARBA" id="ARBA00017703"/>
    </source>
</evidence>
<evidence type="ECO:0000256" key="6">
    <source>
        <dbReference type="ARBA" id="ARBA00022932"/>
    </source>
</evidence>
<dbReference type="GO" id="GO:0009360">
    <property type="term" value="C:DNA polymerase III complex"/>
    <property type="evidence" value="ECO:0007669"/>
    <property type="project" value="InterPro"/>
</dbReference>
<evidence type="ECO:0000259" key="9">
    <source>
        <dbReference type="Pfam" id="PF06144"/>
    </source>
</evidence>
<dbReference type="InterPro" id="IPR008921">
    <property type="entry name" value="DNA_pol3_clamp-load_cplx_C"/>
</dbReference>
<dbReference type="SUPFAM" id="SSF52540">
    <property type="entry name" value="P-loop containing nucleoside triphosphate hydrolases"/>
    <property type="match status" value="1"/>
</dbReference>
<dbReference type="RefSeq" id="WP_169658728.1">
    <property type="nucleotide sequence ID" value="NZ_JABANE010000066.1"/>
</dbReference>
<evidence type="ECO:0000313" key="12">
    <source>
        <dbReference type="Proteomes" id="UP000576082"/>
    </source>
</evidence>
<dbReference type="Gene3D" id="1.10.8.60">
    <property type="match status" value="1"/>
</dbReference>
<feature type="domain" description="DNA polymerase III delta N-terminal" evidence="9">
    <location>
        <begin position="21"/>
        <end position="142"/>
    </location>
</feature>
<dbReference type="PANTHER" id="PTHR34388:SF1">
    <property type="entry name" value="DNA POLYMERASE III SUBUNIT DELTA"/>
    <property type="match status" value="1"/>
</dbReference>
<dbReference type="GO" id="GO:0006261">
    <property type="term" value="P:DNA-templated DNA replication"/>
    <property type="evidence" value="ECO:0007669"/>
    <property type="project" value="TreeGrafter"/>
</dbReference>
<dbReference type="Gene3D" id="1.20.272.10">
    <property type="match status" value="1"/>
</dbReference>
<evidence type="ECO:0000259" key="10">
    <source>
        <dbReference type="Pfam" id="PF21694"/>
    </source>
</evidence>
<dbReference type="Proteomes" id="UP000576082">
    <property type="component" value="Unassembled WGS sequence"/>
</dbReference>
<dbReference type="Pfam" id="PF21694">
    <property type="entry name" value="DNA_pol3_delta_C"/>
    <property type="match status" value="1"/>
</dbReference>
<dbReference type="EMBL" id="JABANE010000066">
    <property type="protein sequence ID" value="NME70492.1"/>
    <property type="molecule type" value="Genomic_DNA"/>
</dbReference>
<keyword evidence="12" id="KW-1185">Reference proteome</keyword>
<dbReference type="InterPro" id="IPR027417">
    <property type="entry name" value="P-loop_NTPase"/>
</dbReference>
<sequence length="340" mass="38893">MAFTADSIMTEMKAGKFSPLYFLQGDEPFFIDQITAYIEKNALTDAEKSFNQTVLYGKDTTLTQVLESARRFPMMAMRQVIIVKEGQDLPDLGRKASLDILNKYAENPVPSTVLVIALKNKKLDGRTPVKKTIEKNAVFLDAKKMYDNKIPAWVKQYCRSEGYKIKDRAVNLITEYIGNDLVRITNELEKLMLNYNKEATEITEALIAKHIGISREYNVFELQNALGTKDILKANRIVMYFNDNPKSNPFVVVVGTLYAYFSKLLMLHENFSKGDQELAKILSVNPYFIKDYRLAVNNFSYTKVLQIIEHLQEADLKAKGIRASLSDDENLKELVFKILH</sequence>
<evidence type="ECO:0000256" key="1">
    <source>
        <dbReference type="ARBA" id="ARBA00012417"/>
    </source>
</evidence>
<dbReference type="Gene3D" id="3.40.50.300">
    <property type="entry name" value="P-loop containing nucleotide triphosphate hydrolases"/>
    <property type="match status" value="1"/>
</dbReference>
<comment type="catalytic activity">
    <reaction evidence="8">
        <text>DNA(n) + a 2'-deoxyribonucleoside 5'-triphosphate = DNA(n+1) + diphosphate</text>
        <dbReference type="Rhea" id="RHEA:22508"/>
        <dbReference type="Rhea" id="RHEA-COMP:17339"/>
        <dbReference type="Rhea" id="RHEA-COMP:17340"/>
        <dbReference type="ChEBI" id="CHEBI:33019"/>
        <dbReference type="ChEBI" id="CHEBI:61560"/>
        <dbReference type="ChEBI" id="CHEBI:173112"/>
        <dbReference type="EC" id="2.7.7.7"/>
    </reaction>
</comment>
<evidence type="ECO:0000313" key="11">
    <source>
        <dbReference type="EMBL" id="NME70492.1"/>
    </source>
</evidence>
<evidence type="ECO:0000256" key="3">
    <source>
        <dbReference type="ARBA" id="ARBA00022679"/>
    </source>
</evidence>
<evidence type="ECO:0000256" key="4">
    <source>
        <dbReference type="ARBA" id="ARBA00022695"/>
    </source>
</evidence>
<dbReference type="AlphaFoldDB" id="A0A7X9RXH0"/>
<dbReference type="EC" id="2.7.7.7" evidence="1"/>
<evidence type="ECO:0000256" key="5">
    <source>
        <dbReference type="ARBA" id="ARBA00022705"/>
    </source>
</evidence>
<reference evidence="11 12" key="1">
    <citation type="submission" date="2020-04" db="EMBL/GenBank/DDBJ databases">
        <title>Flammeovirga sp. SR4, a novel species isolated from seawater.</title>
        <authorList>
            <person name="Wang X."/>
        </authorList>
    </citation>
    <scope>NUCLEOTIDE SEQUENCE [LARGE SCALE GENOMIC DNA]</scope>
    <source>
        <strain evidence="11 12">ATCC 23126</strain>
    </source>
</reference>
<name>A0A7X9RXH0_9BACT</name>
<protein>
    <recommendedName>
        <fullName evidence="2">DNA polymerase III subunit delta</fullName>
        <ecNumber evidence="1">2.7.7.7</ecNumber>
    </recommendedName>
</protein>
<dbReference type="SUPFAM" id="SSF48019">
    <property type="entry name" value="post-AAA+ oligomerization domain-like"/>
    <property type="match status" value="1"/>
</dbReference>
<proteinExistence type="inferred from homology"/>
<dbReference type="GO" id="GO:0003677">
    <property type="term" value="F:DNA binding"/>
    <property type="evidence" value="ECO:0007669"/>
    <property type="project" value="InterPro"/>
</dbReference>
<feature type="domain" description="DNA polymerase III delta subunit-like C-terminal" evidence="10">
    <location>
        <begin position="216"/>
        <end position="320"/>
    </location>
</feature>
<dbReference type="InterPro" id="IPR005790">
    <property type="entry name" value="DNA_polIII_delta"/>
</dbReference>
<dbReference type="GO" id="GO:0003887">
    <property type="term" value="F:DNA-directed DNA polymerase activity"/>
    <property type="evidence" value="ECO:0007669"/>
    <property type="project" value="UniProtKB-KW"/>
</dbReference>